<name>A0ABN2YAE3_9ACTN</name>
<evidence type="ECO:0000259" key="5">
    <source>
        <dbReference type="PROSITE" id="PS50977"/>
    </source>
</evidence>
<dbReference type="InterPro" id="IPR011075">
    <property type="entry name" value="TetR_C"/>
</dbReference>
<dbReference type="PANTHER" id="PTHR30055">
    <property type="entry name" value="HTH-TYPE TRANSCRIPTIONAL REGULATOR RUTR"/>
    <property type="match status" value="1"/>
</dbReference>
<evidence type="ECO:0000256" key="3">
    <source>
        <dbReference type="ARBA" id="ARBA00023163"/>
    </source>
</evidence>
<dbReference type="InterPro" id="IPR050109">
    <property type="entry name" value="HTH-type_TetR-like_transc_reg"/>
</dbReference>
<dbReference type="InterPro" id="IPR001647">
    <property type="entry name" value="HTH_TetR"/>
</dbReference>
<evidence type="ECO:0000256" key="2">
    <source>
        <dbReference type="ARBA" id="ARBA00023125"/>
    </source>
</evidence>
<comment type="caution">
    <text evidence="6">The sequence shown here is derived from an EMBL/GenBank/DDBJ whole genome shotgun (WGS) entry which is preliminary data.</text>
</comment>
<keyword evidence="7" id="KW-1185">Reference proteome</keyword>
<dbReference type="SUPFAM" id="SSF46689">
    <property type="entry name" value="Homeodomain-like"/>
    <property type="match status" value="1"/>
</dbReference>
<gene>
    <name evidence="6" type="ORF">GCM10009802_26890</name>
</gene>
<dbReference type="PANTHER" id="PTHR30055:SF148">
    <property type="entry name" value="TETR-FAMILY TRANSCRIPTIONAL REGULATOR"/>
    <property type="match status" value="1"/>
</dbReference>
<dbReference type="InterPro" id="IPR036271">
    <property type="entry name" value="Tet_transcr_reg_TetR-rel_C_sf"/>
</dbReference>
<dbReference type="InterPro" id="IPR009057">
    <property type="entry name" value="Homeodomain-like_sf"/>
</dbReference>
<evidence type="ECO:0000256" key="1">
    <source>
        <dbReference type="ARBA" id="ARBA00023015"/>
    </source>
</evidence>
<evidence type="ECO:0000313" key="7">
    <source>
        <dbReference type="Proteomes" id="UP001500443"/>
    </source>
</evidence>
<dbReference type="EMBL" id="BAAAPF010000068">
    <property type="protein sequence ID" value="GAA2122780.1"/>
    <property type="molecule type" value="Genomic_DNA"/>
</dbReference>
<proteinExistence type="predicted"/>
<dbReference type="PROSITE" id="PS50977">
    <property type="entry name" value="HTH_TETR_2"/>
    <property type="match status" value="1"/>
</dbReference>
<reference evidence="6 7" key="1">
    <citation type="journal article" date="2019" name="Int. J. Syst. Evol. Microbiol.">
        <title>The Global Catalogue of Microorganisms (GCM) 10K type strain sequencing project: providing services to taxonomists for standard genome sequencing and annotation.</title>
        <authorList>
            <consortium name="The Broad Institute Genomics Platform"/>
            <consortium name="The Broad Institute Genome Sequencing Center for Infectious Disease"/>
            <person name="Wu L."/>
            <person name="Ma J."/>
        </authorList>
    </citation>
    <scope>NUCLEOTIDE SEQUENCE [LARGE SCALE GENOMIC DNA]</scope>
    <source>
        <strain evidence="6 7">JCM 15481</strain>
    </source>
</reference>
<dbReference type="Gene3D" id="1.10.10.60">
    <property type="entry name" value="Homeodomain-like"/>
    <property type="match status" value="1"/>
</dbReference>
<dbReference type="SUPFAM" id="SSF48498">
    <property type="entry name" value="Tetracyclin repressor-like, C-terminal domain"/>
    <property type="match status" value="1"/>
</dbReference>
<dbReference type="Pfam" id="PF16859">
    <property type="entry name" value="TetR_C_11"/>
    <property type="match status" value="1"/>
</dbReference>
<dbReference type="RefSeq" id="WP_344290214.1">
    <property type="nucleotide sequence ID" value="NZ_BAAAPF010000068.1"/>
</dbReference>
<protein>
    <submittedName>
        <fullName evidence="6">TetR/AcrR family transcriptional regulator</fullName>
    </submittedName>
</protein>
<dbReference type="Pfam" id="PF00440">
    <property type="entry name" value="TetR_N"/>
    <property type="match status" value="1"/>
</dbReference>
<keyword evidence="2 4" id="KW-0238">DNA-binding</keyword>
<dbReference type="Proteomes" id="UP001500443">
    <property type="component" value="Unassembled WGS sequence"/>
</dbReference>
<evidence type="ECO:0000313" key="6">
    <source>
        <dbReference type="EMBL" id="GAA2122780.1"/>
    </source>
</evidence>
<organism evidence="6 7">
    <name type="scientific">Streptomyces synnematoformans</name>
    <dbReference type="NCBI Taxonomy" id="415721"/>
    <lineage>
        <taxon>Bacteria</taxon>
        <taxon>Bacillati</taxon>
        <taxon>Actinomycetota</taxon>
        <taxon>Actinomycetes</taxon>
        <taxon>Kitasatosporales</taxon>
        <taxon>Streptomycetaceae</taxon>
        <taxon>Streptomyces</taxon>
    </lineage>
</organism>
<feature type="DNA-binding region" description="H-T-H motif" evidence="4">
    <location>
        <begin position="41"/>
        <end position="60"/>
    </location>
</feature>
<accession>A0ABN2YAE3</accession>
<sequence length="196" mass="21297">MPESTRRPPARRTGGRSARVRAAVLQATIDVVLDHGADGLSIAEVAQRAGVHETSIYRRWGTKSALALDAVLDRTRTDLPTPDTGTLRGDLLALLHDVAVFVRTPVGGLLLRMAVQEDLAEYEAARDQFWTARYAVGATVLDRAESRGELRPGVDRRLAFEALLGPLHTRVLLTREPLDDAFLEGTVDLLLAGLTA</sequence>
<dbReference type="Gene3D" id="1.10.357.10">
    <property type="entry name" value="Tetracycline Repressor, domain 2"/>
    <property type="match status" value="1"/>
</dbReference>
<keyword evidence="3" id="KW-0804">Transcription</keyword>
<feature type="domain" description="HTH tetR-type" evidence="5">
    <location>
        <begin position="18"/>
        <end position="78"/>
    </location>
</feature>
<keyword evidence="1" id="KW-0805">Transcription regulation</keyword>
<evidence type="ECO:0000256" key="4">
    <source>
        <dbReference type="PROSITE-ProRule" id="PRU00335"/>
    </source>
</evidence>